<keyword evidence="1" id="KW-0732">Signal</keyword>
<dbReference type="Proteomes" id="UP001566132">
    <property type="component" value="Unassembled WGS sequence"/>
</dbReference>
<gene>
    <name evidence="2" type="ORF">ABEB36_000602</name>
</gene>
<organism evidence="2 3">
    <name type="scientific">Hypothenemus hampei</name>
    <name type="common">Coffee berry borer</name>
    <dbReference type="NCBI Taxonomy" id="57062"/>
    <lineage>
        <taxon>Eukaryota</taxon>
        <taxon>Metazoa</taxon>
        <taxon>Ecdysozoa</taxon>
        <taxon>Arthropoda</taxon>
        <taxon>Hexapoda</taxon>
        <taxon>Insecta</taxon>
        <taxon>Pterygota</taxon>
        <taxon>Neoptera</taxon>
        <taxon>Endopterygota</taxon>
        <taxon>Coleoptera</taxon>
        <taxon>Polyphaga</taxon>
        <taxon>Cucujiformia</taxon>
        <taxon>Curculionidae</taxon>
        <taxon>Scolytinae</taxon>
        <taxon>Hypothenemus</taxon>
    </lineage>
</organism>
<proteinExistence type="predicted"/>
<feature type="chain" id="PRO_5044795244" evidence="1">
    <location>
        <begin position="19"/>
        <end position="153"/>
    </location>
</feature>
<evidence type="ECO:0000313" key="3">
    <source>
        <dbReference type="Proteomes" id="UP001566132"/>
    </source>
</evidence>
<evidence type="ECO:0000313" key="2">
    <source>
        <dbReference type="EMBL" id="KAL1516734.1"/>
    </source>
</evidence>
<accession>A0ABD1FBS9</accession>
<sequence>MKVYLIFFLIFHVCRVSAAFGINFSRSEIEGGSPGPPAEVQDSLNTFTICDFDNALEYSEDGSFEVNIVHHLFKTDILVPGIQYQVHISVKERLKELALRTSISTEFLDKNATTKVKKCDSKTFGFETRSSEVTLNWTPPIERPPGHTNISLW</sequence>
<reference evidence="2 3" key="1">
    <citation type="submission" date="2024-05" db="EMBL/GenBank/DDBJ databases">
        <title>Genetic variation in Jamaican populations of the coffee berry borer (Hypothenemus hampei).</title>
        <authorList>
            <person name="Errbii M."/>
            <person name="Myrie A."/>
        </authorList>
    </citation>
    <scope>NUCLEOTIDE SEQUENCE [LARGE SCALE GENOMIC DNA]</scope>
    <source>
        <strain evidence="2">JA-Hopewell-2020-01-JO</strain>
        <tissue evidence="2">Whole body</tissue>
    </source>
</reference>
<evidence type="ECO:0000256" key="1">
    <source>
        <dbReference type="SAM" id="SignalP"/>
    </source>
</evidence>
<dbReference type="AlphaFoldDB" id="A0ABD1FBS9"/>
<keyword evidence="3" id="KW-1185">Reference proteome</keyword>
<comment type="caution">
    <text evidence="2">The sequence shown here is derived from an EMBL/GenBank/DDBJ whole genome shotgun (WGS) entry which is preliminary data.</text>
</comment>
<protein>
    <submittedName>
        <fullName evidence="2">Uncharacterized protein</fullName>
    </submittedName>
</protein>
<dbReference type="EMBL" id="JBDJPC010000001">
    <property type="protein sequence ID" value="KAL1516734.1"/>
    <property type="molecule type" value="Genomic_DNA"/>
</dbReference>
<name>A0ABD1FBS9_HYPHA</name>
<feature type="signal peptide" evidence="1">
    <location>
        <begin position="1"/>
        <end position="18"/>
    </location>
</feature>